<dbReference type="AlphaFoldDB" id="A0AB33JJU7"/>
<reference evidence="2" key="1">
    <citation type="submission" date="2024-07" db="EMBL/GenBank/DDBJ databases">
        <title>Complete genome sequences of cellulolytic bacteria, Kitasatospora sp. CMC57 and Streptomyces sp. CMC78, isolated from Japanese agricultural soil.</title>
        <authorList>
            <person name="Hashimoto T."/>
            <person name="Ito M."/>
            <person name="Iwamoto M."/>
            <person name="Fukahori D."/>
            <person name="Shoda T."/>
            <person name="Sakoda M."/>
            <person name="Morohoshi T."/>
            <person name="Mitsuboshi M."/>
            <person name="Nishizawa T."/>
        </authorList>
    </citation>
    <scope>NUCLEOTIDE SEQUENCE</scope>
    <source>
        <strain evidence="2">CMC57</strain>
        <plasmid evidence="4">pCMC57_02</plasmid>
    </source>
</reference>
<organism evidence="2">
    <name type="scientific">Kitasatospora sp. CMC57</name>
    <dbReference type="NCBI Taxonomy" id="3231513"/>
    <lineage>
        <taxon>Bacteria</taxon>
        <taxon>Bacillati</taxon>
        <taxon>Actinomycetota</taxon>
        <taxon>Actinomycetes</taxon>
        <taxon>Kitasatosporales</taxon>
        <taxon>Streptomycetaceae</taxon>
        <taxon>Kitasatospora</taxon>
    </lineage>
</organism>
<geneLocation type="plasmid" evidence="4">
    <name>pCMC57_02</name>
</geneLocation>
<dbReference type="EMBL" id="AP035883">
    <property type="protein sequence ID" value="BFP50171.1"/>
    <property type="molecule type" value="Genomic_DNA"/>
</dbReference>
<dbReference type="RefSeq" id="WP_407986244.1">
    <property type="nucleotide sequence ID" value="NZ_AP035881.2"/>
</dbReference>
<dbReference type="EMBL" id="AP035881">
    <property type="protein sequence ID" value="BFP49993.1"/>
    <property type="molecule type" value="Genomic_DNA"/>
</dbReference>
<protein>
    <submittedName>
        <fullName evidence="2">Uncharacterized protein</fullName>
    </submittedName>
</protein>
<accession>A0AB33JJU7</accession>
<evidence type="ECO:0000313" key="2">
    <source>
        <dbReference type="EMBL" id="BFP43639.1"/>
    </source>
</evidence>
<keyword evidence="4" id="KW-0614">Plasmid</keyword>
<evidence type="ECO:0000313" key="4">
    <source>
        <dbReference type="EMBL" id="BFP50171.1"/>
    </source>
</evidence>
<name>A0AB33JJU7_9ACTN</name>
<feature type="compositionally biased region" description="Basic residues" evidence="1">
    <location>
        <begin position="15"/>
        <end position="24"/>
    </location>
</feature>
<evidence type="ECO:0000313" key="3">
    <source>
        <dbReference type="EMBL" id="BFP49993.1"/>
    </source>
</evidence>
<evidence type="ECO:0000256" key="1">
    <source>
        <dbReference type="SAM" id="MobiDB-lite"/>
    </source>
</evidence>
<dbReference type="EMBL" id="AP035881">
    <property type="protein sequence ID" value="BFP43639.1"/>
    <property type="molecule type" value="Genomic_DNA"/>
</dbReference>
<gene>
    <name evidence="2" type="ORF">KCMC57_00070</name>
    <name evidence="3" type="ORF">KCMC57_63610</name>
    <name evidence="4" type="ORF">KCMC57_65400</name>
</gene>
<proteinExistence type="predicted"/>
<sequence>MYRQQATAVGDRLAEHHRHPRHGPARLSGWVLLTVLPMRADAPREAALAAEGWAASMLVPLDGGTHPAIDLMLPPDAIAAALLTTKAV</sequence>
<feature type="region of interest" description="Disordered" evidence="1">
    <location>
        <begin position="1"/>
        <end position="24"/>
    </location>
</feature>